<dbReference type="Proteomes" id="UP000335636">
    <property type="component" value="Unassembled WGS sequence"/>
</dbReference>
<reference evidence="2 3" key="1">
    <citation type="submission" date="2019-04" db="EMBL/GenBank/DDBJ databases">
        <authorList>
            <person name="Alioto T."/>
            <person name="Alioto T."/>
        </authorList>
    </citation>
    <scope>NUCLEOTIDE SEQUENCE [LARGE SCALE GENOMIC DNA]</scope>
</reference>
<protein>
    <submittedName>
        <fullName evidence="2">Uncharacterized protein</fullName>
    </submittedName>
</protein>
<reference evidence="1" key="2">
    <citation type="submission" date="2020-08" db="EMBL/GenBank/DDBJ databases">
        <authorList>
            <person name="Shumante A."/>
            <person name="Zimin A.V."/>
            <person name="Puiu D."/>
            <person name="Salzberg S.L."/>
        </authorList>
    </citation>
    <scope>NUCLEOTIDE SEQUENCE</scope>
    <source>
        <strain evidence="1">WC2-LM</strain>
        <tissue evidence="1">Liver</tissue>
    </source>
</reference>
<dbReference type="AlphaFoldDB" id="A0A5E4C1Y7"/>
<proteinExistence type="predicted"/>
<organism evidence="2 3">
    <name type="scientific">Marmota monax</name>
    <name type="common">Woodchuck</name>
    <dbReference type="NCBI Taxonomy" id="9995"/>
    <lineage>
        <taxon>Eukaryota</taxon>
        <taxon>Metazoa</taxon>
        <taxon>Chordata</taxon>
        <taxon>Craniata</taxon>
        <taxon>Vertebrata</taxon>
        <taxon>Euteleostomi</taxon>
        <taxon>Mammalia</taxon>
        <taxon>Eutheria</taxon>
        <taxon>Euarchontoglires</taxon>
        <taxon>Glires</taxon>
        <taxon>Rodentia</taxon>
        <taxon>Sciuromorpha</taxon>
        <taxon>Sciuridae</taxon>
        <taxon>Xerinae</taxon>
        <taxon>Marmotini</taxon>
        <taxon>Marmota</taxon>
    </lineage>
</organism>
<evidence type="ECO:0000313" key="3">
    <source>
        <dbReference type="Proteomes" id="UP000335636"/>
    </source>
</evidence>
<name>A0A5E4C1Y7_MARMO</name>
<evidence type="ECO:0000313" key="2">
    <source>
        <dbReference type="EMBL" id="VTJ75808.1"/>
    </source>
</evidence>
<keyword evidence="3" id="KW-1185">Reference proteome</keyword>
<sequence length="124" mass="13393">MGSRDASGDRHFSNHCSPSYLDCKLFSVILVKRAAADDNHHSSPPSKPLMMTQIQALPLAISVTLDSHLASLSYCFLICKMDIMVPLWQGSVGDSGGLSTRRACHGPSACAGFFLSLHGWFPDV</sequence>
<dbReference type="Proteomes" id="UP000662637">
    <property type="component" value="Unassembled WGS sequence"/>
</dbReference>
<dbReference type="EMBL" id="CABDUW010000824">
    <property type="protein sequence ID" value="VTJ75808.1"/>
    <property type="molecule type" value="Genomic_DNA"/>
</dbReference>
<evidence type="ECO:0000313" key="1">
    <source>
        <dbReference type="EMBL" id="KAF7477763.1"/>
    </source>
</evidence>
<accession>A0A5E4C1Y7</accession>
<gene>
    <name evidence="1" type="ORF">GHT09_011147</name>
    <name evidence="2" type="ORF">MONAX_5E028386</name>
</gene>
<dbReference type="EMBL" id="WJEC01001833">
    <property type="protein sequence ID" value="KAF7477763.1"/>
    <property type="molecule type" value="Genomic_DNA"/>
</dbReference>